<evidence type="ECO:0008006" key="3">
    <source>
        <dbReference type="Google" id="ProtNLM"/>
    </source>
</evidence>
<dbReference type="RefSeq" id="WP_253755758.1">
    <property type="nucleotide sequence ID" value="NZ_JAMZDZ010000001.1"/>
</dbReference>
<comment type="caution">
    <text evidence="1">The sequence shown here is derived from an EMBL/GenBank/DDBJ whole genome shotgun (WGS) entry which is preliminary data.</text>
</comment>
<keyword evidence="2" id="KW-1185">Reference proteome</keyword>
<gene>
    <name evidence="1" type="ORF">ACFOZ4_05475</name>
</gene>
<name>A0ABV8LGJ6_9ACTN</name>
<protein>
    <recommendedName>
        <fullName evidence="3">DUF2092 domain-containing protein</fullName>
    </recommendedName>
</protein>
<organism evidence="1 2">
    <name type="scientific">Hamadaea flava</name>
    <dbReference type="NCBI Taxonomy" id="1742688"/>
    <lineage>
        <taxon>Bacteria</taxon>
        <taxon>Bacillati</taxon>
        <taxon>Actinomycetota</taxon>
        <taxon>Actinomycetes</taxon>
        <taxon>Micromonosporales</taxon>
        <taxon>Micromonosporaceae</taxon>
        <taxon>Hamadaea</taxon>
    </lineage>
</organism>
<dbReference type="EMBL" id="JBHSAY010000004">
    <property type="protein sequence ID" value="MFC4130052.1"/>
    <property type="molecule type" value="Genomic_DNA"/>
</dbReference>
<evidence type="ECO:0000313" key="1">
    <source>
        <dbReference type="EMBL" id="MFC4130052.1"/>
    </source>
</evidence>
<accession>A0ABV8LGJ6</accession>
<sequence length="277" mass="27749">MRHLRKGLLRSPVIAVAGVVAVLAGAGVAGATDWLPVFQTERIAPVSVSTAELVRLPDLTGFGELTVTEKPAVREVAGAAAAQAATGLTVPRVSALPKGVHGVPVYRAGGRASAEFTFSAAKTAQTLAAAGKSAPPAPAGLDGSRFRLVAGPGLAATWSTSGSMPSLIVARMVAPTAYASGIPFVAARDYLLSLSLLPPEVAAQLRTFAGDGTTLPLPISADSMTSSSADVGGVPATVVTTRDGVLSAVVWTDHGVVTAVAGSLNADEVLAVARGLR</sequence>
<dbReference type="Proteomes" id="UP001595816">
    <property type="component" value="Unassembled WGS sequence"/>
</dbReference>
<proteinExistence type="predicted"/>
<evidence type="ECO:0000313" key="2">
    <source>
        <dbReference type="Proteomes" id="UP001595816"/>
    </source>
</evidence>
<reference evidence="2" key="1">
    <citation type="journal article" date="2019" name="Int. J. Syst. Evol. Microbiol.">
        <title>The Global Catalogue of Microorganisms (GCM) 10K type strain sequencing project: providing services to taxonomists for standard genome sequencing and annotation.</title>
        <authorList>
            <consortium name="The Broad Institute Genomics Platform"/>
            <consortium name="The Broad Institute Genome Sequencing Center for Infectious Disease"/>
            <person name="Wu L."/>
            <person name="Ma J."/>
        </authorList>
    </citation>
    <scope>NUCLEOTIDE SEQUENCE [LARGE SCALE GENOMIC DNA]</scope>
    <source>
        <strain evidence="2">CGMCC 4.7289</strain>
    </source>
</reference>